<feature type="compositionally biased region" description="Basic and acidic residues" evidence="1">
    <location>
        <begin position="250"/>
        <end position="360"/>
    </location>
</feature>
<dbReference type="Proteomes" id="UP000659172">
    <property type="component" value="Unassembled WGS sequence"/>
</dbReference>
<feature type="chain" id="PRO_5047465860" evidence="2">
    <location>
        <begin position="23"/>
        <end position="360"/>
    </location>
</feature>
<evidence type="ECO:0000313" key="4">
    <source>
        <dbReference type="EMBL" id="NVP57882.1"/>
    </source>
</evidence>
<feature type="domain" description="FecR protein" evidence="3">
    <location>
        <begin position="54"/>
        <end position="153"/>
    </location>
</feature>
<feature type="region of interest" description="Disordered" evidence="1">
    <location>
        <begin position="223"/>
        <end position="360"/>
    </location>
</feature>
<comment type="caution">
    <text evidence="4">The sequence shown here is derived from an EMBL/GenBank/DDBJ whole genome shotgun (WGS) entry which is preliminary data.</text>
</comment>
<dbReference type="Pfam" id="PF04773">
    <property type="entry name" value="FecR"/>
    <property type="match status" value="1"/>
</dbReference>
<evidence type="ECO:0000259" key="3">
    <source>
        <dbReference type="Pfam" id="PF04773"/>
    </source>
</evidence>
<dbReference type="EMBL" id="JABXYK010000017">
    <property type="protein sequence ID" value="NVP57882.1"/>
    <property type="molecule type" value="Genomic_DNA"/>
</dbReference>
<evidence type="ECO:0000256" key="1">
    <source>
        <dbReference type="SAM" id="MobiDB-lite"/>
    </source>
</evidence>
<keyword evidence="5" id="KW-1185">Reference proteome</keyword>
<organism evidence="4 5">
    <name type="scientific">Mycoplana rhizolycopersici</name>
    <dbReference type="NCBI Taxonomy" id="2746702"/>
    <lineage>
        <taxon>Bacteria</taxon>
        <taxon>Pseudomonadati</taxon>
        <taxon>Pseudomonadota</taxon>
        <taxon>Alphaproteobacteria</taxon>
        <taxon>Hyphomicrobiales</taxon>
        <taxon>Rhizobiaceae</taxon>
        <taxon>Mycoplana</taxon>
    </lineage>
</organism>
<name>A0ABX2QJB7_9HYPH</name>
<keyword evidence="2" id="KW-0732">Signal</keyword>
<dbReference type="InterPro" id="IPR006860">
    <property type="entry name" value="FecR"/>
</dbReference>
<protein>
    <submittedName>
        <fullName evidence="4">FecR domain-containing protein</fullName>
    </submittedName>
</protein>
<gene>
    <name evidence="4" type="ORF">HV823_21780</name>
</gene>
<proteinExistence type="predicted"/>
<accession>A0ABX2QJB7</accession>
<dbReference type="Gene3D" id="2.60.120.1440">
    <property type="match status" value="1"/>
</dbReference>
<sequence length="360" mass="40137">MRRQAIAMAVSAAFLGADTAHAVEVVGQAALIRTSVTGNGEEMVARDPVHRDERIRTSRSGLGQFVFRDGTKLAVGWGSSVVIDRFVYDGSNSLKKLTLKAAKGTFRWVSGNSKSTAYEIVTPAGTIGVRGTAFDFYVASDGTTAMVLLNGAASFCSRGECRQLTRRCDSVVATRSGGISSPRRVNRTTLRQLGNTRALPFLTGDQKLSGGMQTGGCRLEASLQPKEDRQPPRVQEPAPAPPPPPKKRVDRPSWDRPDKEKTSRDKPDFDNPGRSKPDRDKVSWDRPDRERTSRDKPDFDNPGRSKPDRDKVSWDRPDRERPQRDVSDRDQPDRTKPDRDRPDRDRPDREPTPRDRPDFD</sequence>
<evidence type="ECO:0000256" key="2">
    <source>
        <dbReference type="SAM" id="SignalP"/>
    </source>
</evidence>
<evidence type="ECO:0000313" key="5">
    <source>
        <dbReference type="Proteomes" id="UP000659172"/>
    </source>
</evidence>
<reference evidence="4 5" key="1">
    <citation type="submission" date="2020-06" db="EMBL/GenBank/DDBJ databases">
        <title>Rhizobium sp.nov. isolated from the tomato plant.</title>
        <authorList>
            <person name="Thin K.K."/>
            <person name="Zhang X."/>
            <person name="He S."/>
        </authorList>
    </citation>
    <scope>NUCLEOTIDE SEQUENCE [LARGE SCALE GENOMIC DNA]</scope>
    <source>
        <strain evidence="4 5">DBTS2</strain>
    </source>
</reference>
<feature type="signal peptide" evidence="2">
    <location>
        <begin position="1"/>
        <end position="22"/>
    </location>
</feature>